<accession>A0A6L5B853</accession>
<dbReference type="PANTHER" id="PTHR34576:SF2">
    <property type="entry name" value="MEMBRANE-ASSOCIATED KINASE REGULATOR 6-RELATED"/>
    <property type="match status" value="1"/>
</dbReference>
<evidence type="ECO:0008006" key="3">
    <source>
        <dbReference type="Google" id="ProtNLM"/>
    </source>
</evidence>
<gene>
    <name evidence="1" type="ORF">AG4045_000043</name>
</gene>
<dbReference type="AlphaFoldDB" id="A0A6L5B853"/>
<name>A0A6L5B853_APIGR</name>
<protein>
    <recommendedName>
        <fullName evidence="3">Membrane-associated kinase regulator 6</fullName>
    </recommendedName>
</protein>
<evidence type="ECO:0000313" key="1">
    <source>
        <dbReference type="EMBL" id="KAF1001821.1"/>
    </source>
</evidence>
<organism evidence="1 2">
    <name type="scientific">Apium graveolens</name>
    <name type="common">Celery</name>
    <dbReference type="NCBI Taxonomy" id="4045"/>
    <lineage>
        <taxon>Eukaryota</taxon>
        <taxon>Viridiplantae</taxon>
        <taxon>Streptophyta</taxon>
        <taxon>Embryophyta</taxon>
        <taxon>Tracheophyta</taxon>
        <taxon>Spermatophyta</taxon>
        <taxon>Magnoliopsida</taxon>
        <taxon>eudicotyledons</taxon>
        <taxon>Gunneridae</taxon>
        <taxon>Pentapetalae</taxon>
        <taxon>asterids</taxon>
        <taxon>campanulids</taxon>
        <taxon>Apiales</taxon>
        <taxon>Apiaceae</taxon>
        <taxon>Apioideae</taxon>
        <taxon>apioid superclade</taxon>
        <taxon>Apieae</taxon>
        <taxon>Apium</taxon>
    </lineage>
</organism>
<comment type="caution">
    <text evidence="1">The sequence shown here is derived from an EMBL/GenBank/DDBJ whole genome shotgun (WGS) entry which is preliminary data.</text>
</comment>
<dbReference type="Proteomes" id="UP000593563">
    <property type="component" value="Unassembled WGS sequence"/>
</dbReference>
<sequence length="233" mass="26926">MENSSSQSLATESFSYSWLVNQTPQFDGLEEYLTSTSSPRDSTDFNFGTSISRSASFNIVHADEIFSNGHIMPIYLDRTKIHVESLNAPSALPNSIPISSASFVCDREDEVVNLYYFLKIWRKSSKRIIRRCLRMLRPLCYKVGCSRKSIRVDDIDRKKWEIRSLENHENSLQLEASPRQTMSKLNEYMRLKKSKSWSNLGQESVPTSPYYPSFDTESSIYEAVLHCKRSFEN</sequence>
<dbReference type="PANTHER" id="PTHR34576">
    <property type="entry name" value="MEMBRANE-ASSOCIATED KINASE REGULATOR 6-RELATED"/>
    <property type="match status" value="1"/>
</dbReference>
<proteinExistence type="predicted"/>
<evidence type="ECO:0000313" key="2">
    <source>
        <dbReference type="Proteomes" id="UP000593563"/>
    </source>
</evidence>
<dbReference type="EMBL" id="WRXP01002359">
    <property type="protein sequence ID" value="KAF1001821.1"/>
    <property type="molecule type" value="Genomic_DNA"/>
</dbReference>
<reference evidence="1" key="1">
    <citation type="submission" date="2020-01" db="EMBL/GenBank/DDBJ databases">
        <title>The Celery Genome Sequence Reveals Sequential Paleo-tetraploidization, Resistance Gene Elimination, Karyotype Evolution, and Functional Innovation in Apiales.</title>
        <authorList>
            <person name="Song X."/>
        </authorList>
    </citation>
    <scope>NUCLEOTIDE SEQUENCE</scope>
    <source>
        <tissue evidence="1">Leaf</tissue>
    </source>
</reference>
<keyword evidence="2" id="KW-1185">Reference proteome</keyword>
<dbReference type="InterPro" id="IPR044699">
    <property type="entry name" value="MAKR6"/>
</dbReference>